<name>A0A1G5ZBJ7_9BACT</name>
<proteinExistence type="predicted"/>
<evidence type="ECO:0000313" key="2">
    <source>
        <dbReference type="EMBL" id="SDA91905.1"/>
    </source>
</evidence>
<dbReference type="OrthoDB" id="821652at2"/>
<reference evidence="3" key="1">
    <citation type="submission" date="2016-10" db="EMBL/GenBank/DDBJ databases">
        <authorList>
            <person name="Varghese N."/>
            <person name="Submissions S."/>
        </authorList>
    </citation>
    <scope>NUCLEOTIDE SEQUENCE [LARGE SCALE GENOMIC DNA]</scope>
    <source>
        <strain evidence="3">DSM 22703</strain>
    </source>
</reference>
<feature type="chain" id="PRO_5011792240" evidence="1">
    <location>
        <begin position="21"/>
        <end position="230"/>
    </location>
</feature>
<evidence type="ECO:0000256" key="1">
    <source>
        <dbReference type="SAM" id="SignalP"/>
    </source>
</evidence>
<organism evidence="2 3">
    <name type="scientific">Algoriphagus alkaliphilus</name>
    <dbReference type="NCBI Taxonomy" id="279824"/>
    <lineage>
        <taxon>Bacteria</taxon>
        <taxon>Pseudomonadati</taxon>
        <taxon>Bacteroidota</taxon>
        <taxon>Cytophagia</taxon>
        <taxon>Cytophagales</taxon>
        <taxon>Cyclobacteriaceae</taxon>
        <taxon>Algoriphagus</taxon>
    </lineage>
</organism>
<keyword evidence="3" id="KW-1185">Reference proteome</keyword>
<protein>
    <submittedName>
        <fullName evidence="2">Uncharacterized protein</fullName>
    </submittedName>
</protein>
<dbReference type="Proteomes" id="UP000198756">
    <property type="component" value="Unassembled WGS sequence"/>
</dbReference>
<gene>
    <name evidence="2" type="ORF">SAMN03080617_03478</name>
</gene>
<dbReference type="RefSeq" id="WP_092732724.1">
    <property type="nucleotide sequence ID" value="NZ_FMXE01000030.1"/>
</dbReference>
<keyword evidence="1" id="KW-0732">Signal</keyword>
<sequence>MKNTFAILLLFLAMNGNLCAQQLQQPIVEVPFSNKGYVLLKSGQVVEGTIRSTNSGRGINQVKMEDTQGIKHTLRAEEIQEFAVAINGAVRLQYFSERGSSVKKLLSKDQPTAKPKDFIIYRNTSINGEKELLLQLLNPDFDTIFEAYYDPFARKTSSLEGELITWTGDKHRAYFISKNGAPLLKVKKGNYKKAFTFLFGDCPHLAGLPKPKLMDLENHILYYQNYCSFN</sequence>
<dbReference type="STRING" id="279824.SAMN03080617_03478"/>
<accession>A0A1G5ZBJ7</accession>
<dbReference type="AlphaFoldDB" id="A0A1G5ZBJ7"/>
<evidence type="ECO:0000313" key="3">
    <source>
        <dbReference type="Proteomes" id="UP000198756"/>
    </source>
</evidence>
<dbReference type="EMBL" id="FMXE01000030">
    <property type="protein sequence ID" value="SDA91905.1"/>
    <property type="molecule type" value="Genomic_DNA"/>
</dbReference>
<feature type="signal peptide" evidence="1">
    <location>
        <begin position="1"/>
        <end position="20"/>
    </location>
</feature>